<accession>A0ABU9DH47</accession>
<dbReference type="EC" id="2.4.2.3" evidence="1"/>
<name>A0ABU9DH47_9BACL</name>
<keyword evidence="6" id="KW-1185">Reference proteome</keyword>
<evidence type="ECO:0000313" key="5">
    <source>
        <dbReference type="EMBL" id="MEK8128170.1"/>
    </source>
</evidence>
<dbReference type="PANTHER" id="PTHR43691">
    <property type="entry name" value="URIDINE PHOSPHORYLASE"/>
    <property type="match status" value="1"/>
</dbReference>
<evidence type="ECO:0000256" key="2">
    <source>
        <dbReference type="ARBA" id="ARBA00021980"/>
    </source>
</evidence>
<evidence type="ECO:0000313" key="6">
    <source>
        <dbReference type="Proteomes" id="UP001469365"/>
    </source>
</evidence>
<dbReference type="InterPro" id="IPR000845">
    <property type="entry name" value="Nucleoside_phosphorylase_d"/>
</dbReference>
<dbReference type="Proteomes" id="UP001469365">
    <property type="component" value="Unassembled WGS sequence"/>
</dbReference>
<dbReference type="Gene3D" id="3.40.50.1580">
    <property type="entry name" value="Nucleoside phosphorylase domain"/>
    <property type="match status" value="1"/>
</dbReference>
<feature type="domain" description="Nucleoside phosphorylase" evidence="4">
    <location>
        <begin position="15"/>
        <end position="230"/>
    </location>
</feature>
<evidence type="ECO:0000259" key="4">
    <source>
        <dbReference type="Pfam" id="PF01048"/>
    </source>
</evidence>
<dbReference type="RefSeq" id="WP_341415240.1">
    <property type="nucleotide sequence ID" value="NZ_JBBPCC010000005.1"/>
</dbReference>
<reference evidence="5 6" key="1">
    <citation type="submission" date="2024-04" db="EMBL/GenBank/DDBJ databases">
        <title>draft genome sequnece of Paenibacillus filicis.</title>
        <authorList>
            <person name="Kim D.-U."/>
        </authorList>
    </citation>
    <scope>NUCLEOTIDE SEQUENCE [LARGE SCALE GENOMIC DNA]</scope>
    <source>
        <strain evidence="5 6">KACC14197</strain>
    </source>
</reference>
<protein>
    <recommendedName>
        <fullName evidence="2">Uridine phosphorylase</fullName>
        <ecNumber evidence="1">2.4.2.3</ecNumber>
    </recommendedName>
</protein>
<comment type="catalytic activity">
    <reaction evidence="3">
        <text>uridine + phosphate = alpha-D-ribose 1-phosphate + uracil</text>
        <dbReference type="Rhea" id="RHEA:24388"/>
        <dbReference type="ChEBI" id="CHEBI:16704"/>
        <dbReference type="ChEBI" id="CHEBI:17568"/>
        <dbReference type="ChEBI" id="CHEBI:43474"/>
        <dbReference type="ChEBI" id="CHEBI:57720"/>
        <dbReference type="EC" id="2.4.2.3"/>
    </reaction>
</comment>
<proteinExistence type="predicted"/>
<dbReference type="InterPro" id="IPR035994">
    <property type="entry name" value="Nucleoside_phosphorylase_sf"/>
</dbReference>
<dbReference type="EMBL" id="JBBPCC010000005">
    <property type="protein sequence ID" value="MEK8128170.1"/>
    <property type="molecule type" value="Genomic_DNA"/>
</dbReference>
<dbReference type="Pfam" id="PF01048">
    <property type="entry name" value="PNP_UDP_1"/>
    <property type="match status" value="1"/>
</dbReference>
<dbReference type="PANTHER" id="PTHR43691:SF11">
    <property type="entry name" value="FI09636P-RELATED"/>
    <property type="match status" value="1"/>
</dbReference>
<sequence>MLLPILQVQTEDLSPYAIVCGDPFRAEKIASKLDNVKELAFSREYRTFVGEAGGVKITVTSHGVGSPGAAVCFEELIKGGVKTLIRVGTAGSYHSELPAGSLVVSTAAVREEGLTRQLVPQAFPAVADAEVVRALYEAALALDPNVGRGITLTMDALFAGVEEFPHQKYKKAGVLAVEMEIAALYVIASLRGARAGAIVALDGYADADLKEVYDPHTDTVAKAVEREIQAAIQAVVRLAAADASKA</sequence>
<dbReference type="CDD" id="cd17767">
    <property type="entry name" value="UP_EcUdp-like"/>
    <property type="match status" value="1"/>
</dbReference>
<dbReference type="SUPFAM" id="SSF53167">
    <property type="entry name" value="Purine and uridine phosphorylases"/>
    <property type="match status" value="1"/>
</dbReference>
<evidence type="ECO:0000256" key="1">
    <source>
        <dbReference type="ARBA" id="ARBA00011888"/>
    </source>
</evidence>
<evidence type="ECO:0000256" key="3">
    <source>
        <dbReference type="ARBA" id="ARBA00048447"/>
    </source>
</evidence>
<comment type="caution">
    <text evidence="5">The sequence shown here is derived from an EMBL/GenBank/DDBJ whole genome shotgun (WGS) entry which is preliminary data.</text>
</comment>
<gene>
    <name evidence="5" type="ORF">WMW72_09670</name>
</gene>
<organism evidence="5 6">
    <name type="scientific">Paenibacillus filicis</name>
    <dbReference type="NCBI Taxonomy" id="669464"/>
    <lineage>
        <taxon>Bacteria</taxon>
        <taxon>Bacillati</taxon>
        <taxon>Bacillota</taxon>
        <taxon>Bacilli</taxon>
        <taxon>Bacillales</taxon>
        <taxon>Paenibacillaceae</taxon>
        <taxon>Paenibacillus</taxon>
    </lineage>
</organism>